<evidence type="ECO:0000313" key="3">
    <source>
        <dbReference type="Proteomes" id="UP000076858"/>
    </source>
</evidence>
<dbReference type="AlphaFoldDB" id="A0A164L960"/>
<organism evidence="2 3">
    <name type="scientific">Daphnia magna</name>
    <dbReference type="NCBI Taxonomy" id="35525"/>
    <lineage>
        <taxon>Eukaryota</taxon>
        <taxon>Metazoa</taxon>
        <taxon>Ecdysozoa</taxon>
        <taxon>Arthropoda</taxon>
        <taxon>Crustacea</taxon>
        <taxon>Branchiopoda</taxon>
        <taxon>Diplostraca</taxon>
        <taxon>Cladocera</taxon>
        <taxon>Anomopoda</taxon>
        <taxon>Daphniidae</taxon>
        <taxon>Daphnia</taxon>
    </lineage>
</organism>
<evidence type="ECO:0000256" key="1">
    <source>
        <dbReference type="SAM" id="Phobius"/>
    </source>
</evidence>
<reference evidence="2 3" key="1">
    <citation type="submission" date="2016-03" db="EMBL/GenBank/DDBJ databases">
        <title>EvidentialGene: Evidence-directed Construction of Genes on Genomes.</title>
        <authorList>
            <person name="Gilbert D.G."/>
            <person name="Choi J.-H."/>
            <person name="Mockaitis K."/>
            <person name="Colbourne J."/>
            <person name="Pfrender M."/>
        </authorList>
    </citation>
    <scope>NUCLEOTIDE SEQUENCE [LARGE SCALE GENOMIC DNA]</scope>
    <source>
        <strain evidence="2 3">Xinb3</strain>
        <tissue evidence="2">Complete organism</tissue>
    </source>
</reference>
<gene>
    <name evidence="2" type="ORF">APZ42_033234</name>
</gene>
<accession>A0A164L960</accession>
<feature type="transmembrane region" description="Helical" evidence="1">
    <location>
        <begin position="55"/>
        <end position="72"/>
    </location>
</feature>
<keyword evidence="1" id="KW-0472">Membrane</keyword>
<protein>
    <submittedName>
        <fullName evidence="2">Uncharacterized protein</fullName>
    </submittedName>
</protein>
<dbReference type="EMBL" id="LRGB01003163">
    <property type="protein sequence ID" value="KZS03904.1"/>
    <property type="molecule type" value="Genomic_DNA"/>
</dbReference>
<keyword evidence="1" id="KW-1133">Transmembrane helix</keyword>
<comment type="caution">
    <text evidence="2">The sequence shown here is derived from an EMBL/GenBank/DDBJ whole genome shotgun (WGS) entry which is preliminary data.</text>
</comment>
<name>A0A164L960_9CRUS</name>
<dbReference type="Proteomes" id="UP000076858">
    <property type="component" value="Unassembled WGS sequence"/>
</dbReference>
<evidence type="ECO:0000313" key="2">
    <source>
        <dbReference type="EMBL" id="KZS03904.1"/>
    </source>
</evidence>
<sequence length="81" mass="9677">MSREEREKKKINFEKKKICNTITLCNVDCVQNKIFVKHHFMLLAHYTKKRLRERLNIPSIYLCVCLSCVGYIPSDEMTRLL</sequence>
<proteinExistence type="predicted"/>
<keyword evidence="1" id="KW-0812">Transmembrane</keyword>
<keyword evidence="3" id="KW-1185">Reference proteome</keyword>